<dbReference type="GO" id="GO:0019843">
    <property type="term" value="F:rRNA binding"/>
    <property type="evidence" value="ECO:0007669"/>
    <property type="project" value="UniProtKB-UniRule"/>
</dbReference>
<dbReference type="OrthoDB" id="9802617at2"/>
<evidence type="ECO:0000313" key="10">
    <source>
        <dbReference type="Proteomes" id="UP000287243"/>
    </source>
</evidence>
<comment type="similarity">
    <text evidence="1 8">Belongs to the universal ribosomal protein uS8 family.</text>
</comment>
<evidence type="ECO:0000256" key="4">
    <source>
        <dbReference type="ARBA" id="ARBA00022980"/>
    </source>
</evidence>
<dbReference type="Gene3D" id="3.30.1370.30">
    <property type="match status" value="1"/>
</dbReference>
<evidence type="ECO:0000256" key="2">
    <source>
        <dbReference type="ARBA" id="ARBA00022730"/>
    </source>
</evidence>
<dbReference type="Pfam" id="PF00410">
    <property type="entry name" value="Ribosomal_S8"/>
    <property type="match status" value="1"/>
</dbReference>
<evidence type="ECO:0000256" key="7">
    <source>
        <dbReference type="ARBA" id="ARBA00046740"/>
    </source>
</evidence>
<dbReference type="Proteomes" id="UP000287243">
    <property type="component" value="Chromosome"/>
</dbReference>
<dbReference type="GO" id="GO:1990904">
    <property type="term" value="C:ribonucleoprotein complex"/>
    <property type="evidence" value="ECO:0007669"/>
    <property type="project" value="UniProtKB-KW"/>
</dbReference>
<comment type="subunit">
    <text evidence="7 8">Part of the 30S ribosomal subunit. Contacts proteins S5 and S12.</text>
</comment>
<keyword evidence="3 8" id="KW-0694">RNA-binding</keyword>
<dbReference type="PANTHER" id="PTHR11758">
    <property type="entry name" value="40S RIBOSOMAL PROTEIN S15A"/>
    <property type="match status" value="1"/>
</dbReference>
<dbReference type="GO" id="GO:0003735">
    <property type="term" value="F:structural constituent of ribosome"/>
    <property type="evidence" value="ECO:0007669"/>
    <property type="project" value="InterPro"/>
</dbReference>
<evidence type="ECO:0000256" key="6">
    <source>
        <dbReference type="ARBA" id="ARBA00035258"/>
    </source>
</evidence>
<organism evidence="9 10">
    <name type="scientific">Velamenicoccus archaeovorus</name>
    <dbReference type="NCBI Taxonomy" id="1930593"/>
    <lineage>
        <taxon>Bacteria</taxon>
        <taxon>Pseudomonadati</taxon>
        <taxon>Candidatus Omnitrophota</taxon>
        <taxon>Candidatus Velamenicoccus</taxon>
    </lineage>
</organism>
<sequence>MGFTDPVANMLTLIRNAAKARQEKTDVPYSKLLEGIAGILKEEGFIDNFRVIKDTKQGVLRIYLRYIHKKSVIINLKRVSRPGLRVYADAKHLPRVLRGKGTAIMTTSKGLMTEAKARETGVGGEVLCYVW</sequence>
<dbReference type="InterPro" id="IPR000630">
    <property type="entry name" value="Ribosomal_uS8"/>
</dbReference>
<dbReference type="HAMAP" id="MF_01302_B">
    <property type="entry name" value="Ribosomal_uS8_B"/>
    <property type="match status" value="1"/>
</dbReference>
<keyword evidence="10" id="KW-1185">Reference proteome</keyword>
<dbReference type="KEGG" id="vai:BU251_03160"/>
<dbReference type="InterPro" id="IPR035987">
    <property type="entry name" value="Ribosomal_uS8_sf"/>
</dbReference>
<protein>
    <recommendedName>
        <fullName evidence="6 8">Small ribosomal subunit protein uS8</fullName>
    </recommendedName>
</protein>
<dbReference type="GO" id="GO:0005840">
    <property type="term" value="C:ribosome"/>
    <property type="evidence" value="ECO:0007669"/>
    <property type="project" value="UniProtKB-KW"/>
</dbReference>
<evidence type="ECO:0000256" key="3">
    <source>
        <dbReference type="ARBA" id="ARBA00022884"/>
    </source>
</evidence>
<reference evidence="9 10" key="1">
    <citation type="submission" date="2017-01" db="EMBL/GenBank/DDBJ databases">
        <title>First insights into the biology of 'candidatus Vampirococcus archaeovorus'.</title>
        <authorList>
            <person name="Kizina J."/>
            <person name="Jordan S."/>
            <person name="Stueber K."/>
            <person name="Reinhardt R."/>
            <person name="Harder J."/>
        </authorList>
    </citation>
    <scope>NUCLEOTIDE SEQUENCE [LARGE SCALE GENOMIC DNA]</scope>
    <source>
        <strain evidence="9 10">LiM</strain>
    </source>
</reference>
<accession>A0A410P3X9</accession>
<dbReference type="SUPFAM" id="SSF56047">
    <property type="entry name" value="Ribosomal protein S8"/>
    <property type="match status" value="1"/>
</dbReference>
<evidence type="ECO:0000256" key="5">
    <source>
        <dbReference type="ARBA" id="ARBA00023274"/>
    </source>
</evidence>
<keyword evidence="4 8" id="KW-0689">Ribosomal protein</keyword>
<dbReference type="FunFam" id="3.30.1370.30:FF:000002">
    <property type="entry name" value="30S ribosomal protein S8"/>
    <property type="match status" value="1"/>
</dbReference>
<dbReference type="AlphaFoldDB" id="A0A410P3X9"/>
<gene>
    <name evidence="8" type="primary">rpsH</name>
    <name evidence="9" type="ORF">BU251_03160</name>
</gene>
<comment type="function">
    <text evidence="8">One of the primary rRNA binding proteins, it binds directly to 16S rRNA central domain where it helps coordinate assembly of the platform of the 30S subunit.</text>
</comment>
<evidence type="ECO:0000256" key="1">
    <source>
        <dbReference type="ARBA" id="ARBA00006471"/>
    </source>
</evidence>
<evidence type="ECO:0000256" key="8">
    <source>
        <dbReference type="HAMAP-Rule" id="MF_01302"/>
    </source>
</evidence>
<proteinExistence type="inferred from homology"/>
<dbReference type="RefSeq" id="WP_128699440.1">
    <property type="nucleotide sequence ID" value="NZ_CP019384.1"/>
</dbReference>
<dbReference type="GO" id="GO:0006412">
    <property type="term" value="P:translation"/>
    <property type="evidence" value="ECO:0007669"/>
    <property type="project" value="UniProtKB-UniRule"/>
</dbReference>
<dbReference type="NCBIfam" id="NF001109">
    <property type="entry name" value="PRK00136.1"/>
    <property type="match status" value="1"/>
</dbReference>
<evidence type="ECO:0000313" key="9">
    <source>
        <dbReference type="EMBL" id="QAT16801.1"/>
    </source>
</evidence>
<dbReference type="GO" id="GO:0005737">
    <property type="term" value="C:cytoplasm"/>
    <property type="evidence" value="ECO:0007669"/>
    <property type="project" value="UniProtKB-ARBA"/>
</dbReference>
<keyword evidence="2 8" id="KW-0699">rRNA-binding</keyword>
<keyword evidence="5 8" id="KW-0687">Ribonucleoprotein</keyword>
<dbReference type="EMBL" id="CP019384">
    <property type="protein sequence ID" value="QAT16801.1"/>
    <property type="molecule type" value="Genomic_DNA"/>
</dbReference>
<dbReference type="FunFam" id="3.30.1490.10:FF:000001">
    <property type="entry name" value="30S ribosomal protein S8"/>
    <property type="match status" value="1"/>
</dbReference>
<name>A0A410P3X9_VELA1</name>
<dbReference type="Gene3D" id="3.30.1490.10">
    <property type="match status" value="1"/>
</dbReference>